<keyword evidence="1" id="KW-0812">Transmembrane</keyword>
<keyword evidence="1" id="KW-1133">Transmembrane helix</keyword>
<proteinExistence type="predicted"/>
<dbReference type="AlphaFoldDB" id="A0A7W5YQI7"/>
<evidence type="ECO:0000313" key="2">
    <source>
        <dbReference type="EMBL" id="MBB3729652.1"/>
    </source>
</evidence>
<dbReference type="EMBL" id="JACIBV010000001">
    <property type="protein sequence ID" value="MBB3729652.1"/>
    <property type="molecule type" value="Genomic_DNA"/>
</dbReference>
<keyword evidence="3" id="KW-1185">Reference proteome</keyword>
<name>A0A7W5YQI7_9ACTN</name>
<dbReference type="GeneID" id="95391834"/>
<dbReference type="RefSeq" id="WP_183653220.1">
    <property type="nucleotide sequence ID" value="NZ_BAAAXX010000021.1"/>
</dbReference>
<keyword evidence="1" id="KW-0472">Membrane</keyword>
<reference evidence="2 3" key="1">
    <citation type="submission" date="2020-08" db="EMBL/GenBank/DDBJ databases">
        <title>Sequencing the genomes of 1000 actinobacteria strains.</title>
        <authorList>
            <person name="Klenk H.-P."/>
        </authorList>
    </citation>
    <scope>NUCLEOTIDE SEQUENCE [LARGE SCALE GENOMIC DNA]</scope>
    <source>
        <strain evidence="2 3">DSM 44320</strain>
    </source>
</reference>
<dbReference type="Proteomes" id="UP000579945">
    <property type="component" value="Unassembled WGS sequence"/>
</dbReference>
<gene>
    <name evidence="2" type="ORF">FHR33_005512</name>
</gene>
<feature type="transmembrane region" description="Helical" evidence="1">
    <location>
        <begin position="7"/>
        <end position="25"/>
    </location>
</feature>
<organism evidence="2 3">
    <name type="scientific">Nonomuraea dietziae</name>
    <dbReference type="NCBI Taxonomy" id="65515"/>
    <lineage>
        <taxon>Bacteria</taxon>
        <taxon>Bacillati</taxon>
        <taxon>Actinomycetota</taxon>
        <taxon>Actinomycetes</taxon>
        <taxon>Streptosporangiales</taxon>
        <taxon>Streptosporangiaceae</taxon>
        <taxon>Nonomuraea</taxon>
    </lineage>
</organism>
<sequence length="58" mass="6625">MSRYRIGSFLFLIYILVGLYVAWIYDYITPALLKDVAEALLATFLWFVILLGGDLHVG</sequence>
<accession>A0A7W5YQI7</accession>
<feature type="transmembrane region" description="Helical" evidence="1">
    <location>
        <begin position="37"/>
        <end position="57"/>
    </location>
</feature>
<comment type="caution">
    <text evidence="2">The sequence shown here is derived from an EMBL/GenBank/DDBJ whole genome shotgun (WGS) entry which is preliminary data.</text>
</comment>
<protein>
    <submittedName>
        <fullName evidence="2">Uncharacterized protein</fullName>
    </submittedName>
</protein>
<evidence type="ECO:0000313" key="3">
    <source>
        <dbReference type="Proteomes" id="UP000579945"/>
    </source>
</evidence>
<evidence type="ECO:0000256" key="1">
    <source>
        <dbReference type="SAM" id="Phobius"/>
    </source>
</evidence>